<organism evidence="2 3">
    <name type="scientific">Colletotrichum asianum</name>
    <dbReference type="NCBI Taxonomy" id="702518"/>
    <lineage>
        <taxon>Eukaryota</taxon>
        <taxon>Fungi</taxon>
        <taxon>Dikarya</taxon>
        <taxon>Ascomycota</taxon>
        <taxon>Pezizomycotina</taxon>
        <taxon>Sordariomycetes</taxon>
        <taxon>Hypocreomycetidae</taxon>
        <taxon>Glomerellales</taxon>
        <taxon>Glomerellaceae</taxon>
        <taxon>Colletotrichum</taxon>
        <taxon>Colletotrichum gloeosporioides species complex</taxon>
    </lineage>
</organism>
<proteinExistence type="predicted"/>
<dbReference type="Proteomes" id="UP000434172">
    <property type="component" value="Unassembled WGS sequence"/>
</dbReference>
<sequence length="21" mass="1997">MGAPHPAAALPCPPGKKAPVS</sequence>
<dbReference type="AlphaFoldDB" id="A0A8H3W1P0"/>
<evidence type="ECO:0000256" key="1">
    <source>
        <dbReference type="SAM" id="MobiDB-lite"/>
    </source>
</evidence>
<evidence type="ECO:0000313" key="3">
    <source>
        <dbReference type="Proteomes" id="UP000434172"/>
    </source>
</evidence>
<keyword evidence="3" id="KW-1185">Reference proteome</keyword>
<feature type="compositionally biased region" description="Pro residues" evidence="1">
    <location>
        <begin position="11"/>
        <end position="21"/>
    </location>
</feature>
<gene>
    <name evidence="2" type="ORF">GQ607_015263</name>
</gene>
<comment type="caution">
    <text evidence="2">The sequence shown here is derived from an EMBL/GenBank/DDBJ whole genome shotgun (WGS) entry which is preliminary data.</text>
</comment>
<feature type="region of interest" description="Disordered" evidence="1">
    <location>
        <begin position="1"/>
        <end position="21"/>
    </location>
</feature>
<dbReference type="EMBL" id="WOWK01000129">
    <property type="protein sequence ID" value="KAF0317511.1"/>
    <property type="molecule type" value="Genomic_DNA"/>
</dbReference>
<name>A0A8H3W1P0_9PEZI</name>
<reference evidence="2 3" key="1">
    <citation type="submission" date="2019-12" db="EMBL/GenBank/DDBJ databases">
        <title>A genome sequence resource for the geographically widespread anthracnose pathogen Colletotrichum asianum.</title>
        <authorList>
            <person name="Meng Y."/>
        </authorList>
    </citation>
    <scope>NUCLEOTIDE SEQUENCE [LARGE SCALE GENOMIC DNA]</scope>
    <source>
        <strain evidence="2 3">ICMP 18580</strain>
    </source>
</reference>
<accession>A0A8H3W1P0</accession>
<protein>
    <submittedName>
        <fullName evidence="2">Uncharacterized protein</fullName>
    </submittedName>
</protein>
<feature type="compositionally biased region" description="Low complexity" evidence="1">
    <location>
        <begin position="1"/>
        <end position="10"/>
    </location>
</feature>
<evidence type="ECO:0000313" key="2">
    <source>
        <dbReference type="EMBL" id="KAF0317511.1"/>
    </source>
</evidence>